<dbReference type="VEuPathDB" id="MicrosporidiaDB:CWI38_0688p0040"/>
<evidence type="ECO:0000313" key="1">
    <source>
        <dbReference type="EMBL" id="TBU12631.1"/>
    </source>
</evidence>
<gene>
    <name evidence="1" type="ORF">CWI38_0688p0040</name>
</gene>
<sequence>MKKKSEKVVKKNYDNFMTEKEKKYVEMVLSRNISKMERRMDYSAFFNFEDKGPIEVKKNEKKNIEKREKTEGEANIPIKEFFRETLVRTHKKSVKEPRFVADMKAPEDFSELAIKIKIEEIIDVLIKRKYFVNEEPNYLEVNSKEFLKNINSEEFKNYIKIEKFFSFLNRFFDIFTDIERKEVVVLLCTNSNSLMITESFKLFINSNFMYFPSLQHHEIIQFLNNFYLNTPGIIIGFIMLHSNNLLEKVMYDRLIEDDGVNKLFLNCEEGYVWQFLALLIGCLDENNRRNMVFLLKEKIAEVVMSDNIERIRYLDVFLDSIGVSKSDLESLSPEILDNEYAEIRITLIEVGITSQDSLQIVETEKIRKYDLLANELGLIYKCSVEIIPYVMIWDGIVTKNSKLHLKRLELPMNVQAYIQSIVLKKTFETISFDRRRRHDWESASIDVIMKSEMYGEPSHPLKQASREEDEATAFEELTININEESDLEEETTVVKEVEEMDKNRKTILTQHFIK</sequence>
<protein>
    <submittedName>
        <fullName evidence="1">Uncharacterized protein</fullName>
    </submittedName>
</protein>
<dbReference type="OrthoDB" id="2192644at2759"/>
<dbReference type="Proteomes" id="UP000292282">
    <property type="component" value="Unassembled WGS sequence"/>
</dbReference>
<name>A0A4Q9LXM1_9MICR</name>
<evidence type="ECO:0000313" key="2">
    <source>
        <dbReference type="Proteomes" id="UP000292282"/>
    </source>
</evidence>
<comment type="caution">
    <text evidence="1">The sequence shown here is derived from an EMBL/GenBank/DDBJ whole genome shotgun (WGS) entry which is preliminary data.</text>
</comment>
<reference evidence="1 2" key="1">
    <citation type="submission" date="2017-12" db="EMBL/GenBank/DDBJ databases">
        <authorList>
            <person name="Pombert J.-F."/>
            <person name="Haag K.L."/>
            <person name="Ebert D."/>
        </authorList>
    </citation>
    <scope>NUCLEOTIDE SEQUENCE [LARGE SCALE GENOMIC DNA]</scope>
    <source>
        <strain evidence="1">IL-G-3</strain>
    </source>
</reference>
<keyword evidence="2" id="KW-1185">Reference proteome</keyword>
<dbReference type="EMBL" id="PITK01000688">
    <property type="protein sequence ID" value="TBU12631.1"/>
    <property type="molecule type" value="Genomic_DNA"/>
</dbReference>
<accession>A0A4Q9LXM1</accession>
<proteinExistence type="predicted"/>
<dbReference type="AlphaFoldDB" id="A0A4Q9LXM1"/>
<organism evidence="1 2">
    <name type="scientific">Hamiltosporidium tvaerminnensis</name>
    <dbReference type="NCBI Taxonomy" id="1176355"/>
    <lineage>
        <taxon>Eukaryota</taxon>
        <taxon>Fungi</taxon>
        <taxon>Fungi incertae sedis</taxon>
        <taxon>Microsporidia</taxon>
        <taxon>Dubosqiidae</taxon>
        <taxon>Hamiltosporidium</taxon>
    </lineage>
</organism>